<comment type="caution">
    <text evidence="4">The sequence shown here is derived from an EMBL/GenBank/DDBJ whole genome shotgun (WGS) entry which is preliminary data.</text>
</comment>
<accession>A0ABS7YKP6</accession>
<sequence>MNNRIFRVFFLGLVFALAGCSSAPDQQGNQETNTDDPLQGFNRAMWTVNYDYLDPYVLRPVSLAYVDYVPTPVRSGIANFFGNLDEPASMVNNIIMGNGRKALNHFNRFWINSTFGILGLFDIASAAGINKEDQKEFGDAVGHYGVGKGPYVMVPGAGPYALRDGADLVDSTYLPLSYLNIWASVGKFVFQGLESRAALVQQEPMLKNSPDPYAFTRDAYLQHLDFKAEITKDDYNAEEEDQLDEYLEQY</sequence>
<evidence type="ECO:0000313" key="5">
    <source>
        <dbReference type="Proteomes" id="UP001199044"/>
    </source>
</evidence>
<reference evidence="5" key="1">
    <citation type="submission" date="2023-07" db="EMBL/GenBank/DDBJ databases">
        <title>Molecular identification of indigenous halophilic bacteria isolated from red sea cost, biodegradation of synthetic dyes and assessment of degraded metabolite toxicity.</title>
        <authorList>
            <person name="Chaieb K."/>
            <person name="Altayb H.N."/>
        </authorList>
    </citation>
    <scope>NUCLEOTIDE SEQUENCE [LARGE SCALE GENOMIC DNA]</scope>
    <source>
        <strain evidence="5">K20</strain>
    </source>
</reference>
<feature type="chain" id="PRO_5045797209" evidence="3">
    <location>
        <begin position="24"/>
        <end position="250"/>
    </location>
</feature>
<feature type="signal peptide" evidence="3">
    <location>
        <begin position="1"/>
        <end position="23"/>
    </location>
</feature>
<organism evidence="4 5">
    <name type="scientific">Vibrio tritonius</name>
    <dbReference type="NCBI Taxonomy" id="1435069"/>
    <lineage>
        <taxon>Bacteria</taxon>
        <taxon>Pseudomonadati</taxon>
        <taxon>Pseudomonadota</taxon>
        <taxon>Gammaproteobacteria</taxon>
        <taxon>Vibrionales</taxon>
        <taxon>Vibrionaceae</taxon>
        <taxon>Vibrio</taxon>
    </lineage>
</organism>
<dbReference type="Proteomes" id="UP001199044">
    <property type="component" value="Unassembled WGS sequence"/>
</dbReference>
<comment type="similarity">
    <text evidence="1">Belongs to the MlaA family.</text>
</comment>
<dbReference type="RefSeq" id="WP_068712721.1">
    <property type="nucleotide sequence ID" value="NZ_AP014635.1"/>
</dbReference>
<keyword evidence="2 3" id="KW-0732">Signal</keyword>
<keyword evidence="5" id="KW-1185">Reference proteome</keyword>
<evidence type="ECO:0000313" key="4">
    <source>
        <dbReference type="EMBL" id="MCA2014784.1"/>
    </source>
</evidence>
<evidence type="ECO:0000256" key="2">
    <source>
        <dbReference type="ARBA" id="ARBA00022729"/>
    </source>
</evidence>
<gene>
    <name evidence="4" type="ORF">LDJ79_01595</name>
</gene>
<dbReference type="PROSITE" id="PS51257">
    <property type="entry name" value="PROKAR_LIPOPROTEIN"/>
    <property type="match status" value="1"/>
</dbReference>
<keyword evidence="4" id="KW-0449">Lipoprotein</keyword>
<protein>
    <submittedName>
        <fullName evidence="4">MlaA family lipoprotein</fullName>
    </submittedName>
</protein>
<dbReference type="Pfam" id="PF04333">
    <property type="entry name" value="MlaA"/>
    <property type="match status" value="1"/>
</dbReference>
<dbReference type="PANTHER" id="PTHR30035:SF3">
    <property type="entry name" value="INTERMEMBRANE PHOSPHOLIPID TRANSPORT SYSTEM LIPOPROTEIN MLAA"/>
    <property type="match status" value="1"/>
</dbReference>
<evidence type="ECO:0000256" key="1">
    <source>
        <dbReference type="ARBA" id="ARBA00010634"/>
    </source>
</evidence>
<evidence type="ECO:0000256" key="3">
    <source>
        <dbReference type="SAM" id="SignalP"/>
    </source>
</evidence>
<dbReference type="EMBL" id="JAIWIU010000010">
    <property type="protein sequence ID" value="MCA2014784.1"/>
    <property type="molecule type" value="Genomic_DNA"/>
</dbReference>
<dbReference type="PRINTS" id="PR01805">
    <property type="entry name" value="VACJLIPOPROT"/>
</dbReference>
<proteinExistence type="inferred from homology"/>
<name>A0ABS7YKP6_9VIBR</name>
<dbReference type="InterPro" id="IPR007428">
    <property type="entry name" value="MlaA"/>
</dbReference>
<dbReference type="PANTHER" id="PTHR30035">
    <property type="entry name" value="LIPOPROTEIN VACJ-RELATED"/>
    <property type="match status" value="1"/>
</dbReference>